<feature type="region of interest" description="Disordered" evidence="1">
    <location>
        <begin position="162"/>
        <end position="181"/>
    </location>
</feature>
<evidence type="ECO:0000256" key="1">
    <source>
        <dbReference type="SAM" id="MobiDB-lite"/>
    </source>
</evidence>
<evidence type="ECO:0008006" key="5">
    <source>
        <dbReference type="Google" id="ProtNLM"/>
    </source>
</evidence>
<dbReference type="RefSeq" id="WP_062828286.1">
    <property type="nucleotide sequence ID" value="NZ_BCSX01000018.1"/>
</dbReference>
<evidence type="ECO:0000256" key="2">
    <source>
        <dbReference type="SAM" id="Phobius"/>
    </source>
</evidence>
<dbReference type="EMBL" id="BCSX01000018">
    <property type="protein sequence ID" value="GAS87444.1"/>
    <property type="molecule type" value="Genomic_DNA"/>
</dbReference>
<accession>A0A100VWS2</accession>
<keyword evidence="4" id="KW-1185">Reference proteome</keyword>
<dbReference type="STRING" id="146020.RMCB_1540"/>
<reference evidence="4" key="2">
    <citation type="submission" date="2016-02" db="EMBL/GenBank/DDBJ databases">
        <title>Draft genome sequence of five rapidly growing Mycobacterium species.</title>
        <authorList>
            <person name="Katahira K."/>
            <person name="Gotou Y."/>
            <person name="Iida K."/>
            <person name="Ogura Y."/>
            <person name="Hayashi T."/>
        </authorList>
    </citation>
    <scope>NUCLEOTIDE SEQUENCE [LARGE SCALE GENOMIC DNA]</scope>
    <source>
        <strain evidence="4">JCM15654</strain>
    </source>
</reference>
<reference evidence="4" key="1">
    <citation type="journal article" date="2016" name="Genome Announc.">
        <title>Draft Genome Sequences of Five Rapidly Growing Mycobacterium Species, M. thermoresistibile, M. fortuitum subsp. acetamidolyticum, M. canariasense, M. brisbanense, and M. novocastrense.</title>
        <authorList>
            <person name="Katahira K."/>
            <person name="Ogura Y."/>
            <person name="Gotoh Y."/>
            <person name="Hayashi T."/>
        </authorList>
    </citation>
    <scope>NUCLEOTIDE SEQUENCE [LARGE SCALE GENOMIC DNA]</scope>
    <source>
        <strain evidence="4">JCM15654</strain>
    </source>
</reference>
<dbReference type="AlphaFoldDB" id="A0A100VWS2"/>
<proteinExistence type="predicted"/>
<dbReference type="Proteomes" id="UP000069620">
    <property type="component" value="Unassembled WGS sequence"/>
</dbReference>
<dbReference type="OrthoDB" id="4640268at2"/>
<keyword evidence="2" id="KW-1133">Transmembrane helix</keyword>
<feature type="transmembrane region" description="Helical" evidence="2">
    <location>
        <begin position="94"/>
        <end position="116"/>
    </location>
</feature>
<name>A0A100VWS2_9MYCO</name>
<feature type="compositionally biased region" description="Basic and acidic residues" evidence="1">
    <location>
        <begin position="172"/>
        <end position="181"/>
    </location>
</feature>
<keyword evidence="2" id="KW-0472">Membrane</keyword>
<evidence type="ECO:0000313" key="4">
    <source>
        <dbReference type="Proteomes" id="UP000069620"/>
    </source>
</evidence>
<evidence type="ECO:0000313" key="3">
    <source>
        <dbReference type="EMBL" id="GAS87444.1"/>
    </source>
</evidence>
<comment type="caution">
    <text evidence="3">The sequence shown here is derived from an EMBL/GenBank/DDBJ whole genome shotgun (WGS) entry which is preliminary data.</text>
</comment>
<sequence length="181" mass="19313">MARDTRGPMPPQTAGLRRVSLNPSHWRQGRLILAGEAVATGVLGMTGLIGVLVRPQHDGWSVLGVPLTPMLSAVLLTIAALAALSVLHRRTAKVFTLGMGAAAVALMIICSVAAVHHDPGPMGFTAPAILLWTILFCWSIASAMWILPDQLQGPAWIPTRRTRHHTDSATSSRERFDSSGS</sequence>
<feature type="transmembrane region" description="Helical" evidence="2">
    <location>
        <begin position="31"/>
        <end position="53"/>
    </location>
</feature>
<protein>
    <recommendedName>
        <fullName evidence="5">Transmembrane protein</fullName>
    </recommendedName>
</protein>
<feature type="transmembrane region" description="Helical" evidence="2">
    <location>
        <begin position="65"/>
        <end position="87"/>
    </location>
</feature>
<organism evidence="3 4">
    <name type="scientific">Mycolicibacterium brisbanense</name>
    <dbReference type="NCBI Taxonomy" id="146020"/>
    <lineage>
        <taxon>Bacteria</taxon>
        <taxon>Bacillati</taxon>
        <taxon>Actinomycetota</taxon>
        <taxon>Actinomycetes</taxon>
        <taxon>Mycobacteriales</taxon>
        <taxon>Mycobacteriaceae</taxon>
        <taxon>Mycolicibacterium</taxon>
    </lineage>
</organism>
<gene>
    <name evidence="3" type="ORF">RMCB_1540</name>
</gene>
<keyword evidence="2" id="KW-0812">Transmembrane</keyword>
<feature type="transmembrane region" description="Helical" evidence="2">
    <location>
        <begin position="128"/>
        <end position="147"/>
    </location>
</feature>